<reference evidence="1 2" key="1">
    <citation type="submission" date="2018-10" db="EMBL/GenBank/DDBJ databases">
        <title>Isolation, diversity and antifungal activity of actinobacteria from wheat.</title>
        <authorList>
            <person name="Han C."/>
        </authorList>
    </citation>
    <scope>NUCLEOTIDE SEQUENCE [LARGE SCALE GENOMIC DNA]</scope>
    <source>
        <strain evidence="1 2">NEAU-YY642</strain>
    </source>
</reference>
<dbReference type="Proteomes" id="UP000278673">
    <property type="component" value="Unassembled WGS sequence"/>
</dbReference>
<dbReference type="EMBL" id="RFFJ01000201">
    <property type="protein sequence ID" value="RMI32476.1"/>
    <property type="molecule type" value="Genomic_DNA"/>
</dbReference>
<keyword evidence="2" id="KW-1185">Reference proteome</keyword>
<protein>
    <submittedName>
        <fullName evidence="1">Uncharacterized protein</fullName>
    </submittedName>
</protein>
<gene>
    <name evidence="1" type="ORF">EBN88_25135</name>
</gene>
<dbReference type="AlphaFoldDB" id="A0A3M2L656"/>
<proteinExistence type="predicted"/>
<evidence type="ECO:0000313" key="1">
    <source>
        <dbReference type="EMBL" id="RMI32476.1"/>
    </source>
</evidence>
<evidence type="ECO:0000313" key="2">
    <source>
        <dbReference type="Proteomes" id="UP000278673"/>
    </source>
</evidence>
<sequence>MRPSVLSHRVAVAPAPLSPQSRTLELTAMDATAVTAAPAVTAVAQLPGERPADARPSALSQARAEARAARIAARRHAATALQSALDRRDNGGPVES</sequence>
<organism evidence="1 2">
    <name type="scientific">Streptomyces triticirhizae</name>
    <dbReference type="NCBI Taxonomy" id="2483353"/>
    <lineage>
        <taxon>Bacteria</taxon>
        <taxon>Bacillati</taxon>
        <taxon>Actinomycetota</taxon>
        <taxon>Actinomycetes</taxon>
        <taxon>Kitasatosporales</taxon>
        <taxon>Streptomycetaceae</taxon>
        <taxon>Streptomyces</taxon>
    </lineage>
</organism>
<accession>A0A3M2L656</accession>
<comment type="caution">
    <text evidence="1">The sequence shown here is derived from an EMBL/GenBank/DDBJ whole genome shotgun (WGS) entry which is preliminary data.</text>
</comment>
<name>A0A3M2L656_9ACTN</name>